<evidence type="ECO:0000313" key="11">
    <source>
        <dbReference type="EMBL" id="CDH44262.1"/>
    </source>
</evidence>
<name>A0A7U7J2K9_9GAMM</name>
<keyword evidence="6 9" id="KW-1133">Transmembrane helix</keyword>
<reference evidence="11 12" key="1">
    <citation type="journal article" date="2014" name="ISME J.">
        <title>Candidatus Competibacter-lineage genomes retrieved from metagenomes reveal functional metabolic diversity.</title>
        <authorList>
            <person name="McIlroy S.J."/>
            <person name="Albertsen M."/>
            <person name="Andresen E.K."/>
            <person name="Saunders A.M."/>
            <person name="Kristiansen R."/>
            <person name="Stokholm-Bjerregaard M."/>
            <person name="Nielsen K.L."/>
            <person name="Nielsen P.H."/>
        </authorList>
    </citation>
    <scope>NUCLEOTIDE SEQUENCE [LARGE SCALE GENOMIC DNA]</scope>
    <source>
        <strain evidence="11 12">Run_B_J11</strain>
    </source>
</reference>
<dbReference type="GO" id="GO:0043093">
    <property type="term" value="P:FtsZ-dependent cytokinesis"/>
    <property type="evidence" value="ECO:0007669"/>
    <property type="project" value="UniProtKB-UniRule"/>
</dbReference>
<keyword evidence="3 9" id="KW-0997">Cell inner membrane</keyword>
<comment type="subunit">
    <text evidence="9">Part of a complex composed of FtsB, FtsL and FtsQ.</text>
</comment>
<dbReference type="Pfam" id="PF03799">
    <property type="entry name" value="FtsQ_DivIB_C"/>
    <property type="match status" value="1"/>
</dbReference>
<evidence type="ECO:0000256" key="2">
    <source>
        <dbReference type="ARBA" id="ARBA00022475"/>
    </source>
</evidence>
<comment type="function">
    <text evidence="9">Essential cell division protein. May link together the upstream cell division proteins, which are predominantly cytoplasmic, with the downstream cell division proteins, which are predominantly periplasmic. May control correct divisome assembly.</text>
</comment>
<dbReference type="GO" id="GO:0032153">
    <property type="term" value="C:cell division site"/>
    <property type="evidence" value="ECO:0007669"/>
    <property type="project" value="UniProtKB-UniRule"/>
</dbReference>
<keyword evidence="7 9" id="KW-0472">Membrane</keyword>
<comment type="subcellular location">
    <subcellularLocation>
        <location evidence="9">Cell inner membrane</location>
        <topology evidence="9">Single-pass type II membrane protein</topology>
    </subcellularLocation>
    <subcellularLocation>
        <location evidence="1">Membrane</location>
    </subcellularLocation>
    <text evidence="9">Localizes to the division septum.</text>
</comment>
<dbReference type="RefSeq" id="WP_081756171.1">
    <property type="nucleotide sequence ID" value="NZ_CBTK010000068.1"/>
</dbReference>
<keyword evidence="2 9" id="KW-1003">Cell membrane</keyword>
<evidence type="ECO:0000313" key="12">
    <source>
        <dbReference type="Proteomes" id="UP000019184"/>
    </source>
</evidence>
<dbReference type="Gene3D" id="3.10.20.310">
    <property type="entry name" value="membrane protein fhac"/>
    <property type="match status" value="1"/>
</dbReference>
<evidence type="ECO:0000256" key="9">
    <source>
        <dbReference type="HAMAP-Rule" id="MF_00911"/>
    </source>
</evidence>
<evidence type="ECO:0000256" key="5">
    <source>
        <dbReference type="ARBA" id="ARBA00022692"/>
    </source>
</evidence>
<dbReference type="InterPro" id="IPR005548">
    <property type="entry name" value="Cell_div_FtsQ/DivIB_C"/>
</dbReference>
<comment type="similarity">
    <text evidence="9">Belongs to the FtsQ/DivIB family. FtsQ subfamily.</text>
</comment>
<evidence type="ECO:0000256" key="6">
    <source>
        <dbReference type="ARBA" id="ARBA00022989"/>
    </source>
</evidence>
<sequence length="269" mass="30538">MTRIGRGRRRGATAIKHEAVGSPGRWRAVVGPWLRGLGVVLALAAVGFGVHIGSQKLRDPGAFPLRNVRVEGELRNLTEADLQPLAQEYLGLNFFIANLDDLHTALAANSWVDDVAVRRWWPDTVDIRLRERIAFGYWGEQQDMVDVNGRRFHPTTLRQPGPWPRLSGPDGREKALIKTWQEVQTLFDPIGLKLEKLVQDERRAWWLTFNNGLEVYVGRERFEERLRRLALVYPKVLAAQADRIAVVDLRYVNGFAVRWKAVPPVPTAG</sequence>
<evidence type="ECO:0000256" key="7">
    <source>
        <dbReference type="ARBA" id="ARBA00023136"/>
    </source>
</evidence>
<keyword evidence="4 9" id="KW-0132">Cell division</keyword>
<keyword evidence="5 9" id="KW-0812">Transmembrane</keyword>
<dbReference type="PROSITE" id="PS51779">
    <property type="entry name" value="POTRA"/>
    <property type="match status" value="1"/>
</dbReference>
<keyword evidence="8 9" id="KW-0131">Cell cycle</keyword>
<dbReference type="PANTHER" id="PTHR35851:SF1">
    <property type="entry name" value="CELL DIVISION PROTEIN FTSQ"/>
    <property type="match status" value="1"/>
</dbReference>
<dbReference type="EMBL" id="CBTK010000068">
    <property type="protein sequence ID" value="CDH44262.1"/>
    <property type="molecule type" value="Genomic_DNA"/>
</dbReference>
<dbReference type="GO" id="GO:0005886">
    <property type="term" value="C:plasma membrane"/>
    <property type="evidence" value="ECO:0007669"/>
    <property type="project" value="UniProtKB-SubCell"/>
</dbReference>
<feature type="transmembrane region" description="Helical" evidence="9">
    <location>
        <begin position="33"/>
        <end position="53"/>
    </location>
</feature>
<dbReference type="AlphaFoldDB" id="A0A7U7J2K9"/>
<proteinExistence type="inferred from homology"/>
<dbReference type="GO" id="GO:0090529">
    <property type="term" value="P:cell septum assembly"/>
    <property type="evidence" value="ECO:0007669"/>
    <property type="project" value="InterPro"/>
</dbReference>
<dbReference type="Pfam" id="PF08478">
    <property type="entry name" value="POTRA_1"/>
    <property type="match status" value="1"/>
</dbReference>
<dbReference type="HAMAP" id="MF_00911">
    <property type="entry name" value="FtsQ_subfam"/>
    <property type="match status" value="1"/>
</dbReference>
<organism evidence="11 12">
    <name type="scientific">Candidatus Contendobacter odensis Run_B_J11</name>
    <dbReference type="NCBI Taxonomy" id="1400861"/>
    <lineage>
        <taxon>Bacteria</taxon>
        <taxon>Pseudomonadati</taxon>
        <taxon>Pseudomonadota</taxon>
        <taxon>Gammaproteobacteria</taxon>
        <taxon>Candidatus Competibacteraceae</taxon>
        <taxon>Candidatus Contendibacter</taxon>
    </lineage>
</organism>
<gene>
    <name evidence="9" type="primary">ftsQ</name>
    <name evidence="11" type="ORF">BN874_160018</name>
</gene>
<evidence type="ECO:0000256" key="3">
    <source>
        <dbReference type="ARBA" id="ARBA00022519"/>
    </source>
</evidence>
<accession>A0A7U7J2K9</accession>
<evidence type="ECO:0000256" key="4">
    <source>
        <dbReference type="ARBA" id="ARBA00022618"/>
    </source>
</evidence>
<dbReference type="OrthoDB" id="9790370at2"/>
<evidence type="ECO:0000256" key="1">
    <source>
        <dbReference type="ARBA" id="ARBA00004370"/>
    </source>
</evidence>
<dbReference type="PANTHER" id="PTHR35851">
    <property type="entry name" value="CELL DIVISION PROTEIN FTSQ"/>
    <property type="match status" value="1"/>
</dbReference>
<dbReference type="Gene3D" id="3.40.50.11690">
    <property type="entry name" value="Cell division protein FtsQ/DivIB"/>
    <property type="match status" value="1"/>
</dbReference>
<evidence type="ECO:0000256" key="8">
    <source>
        <dbReference type="ARBA" id="ARBA00023306"/>
    </source>
</evidence>
<feature type="domain" description="POTRA" evidence="10">
    <location>
        <begin position="63"/>
        <end position="132"/>
    </location>
</feature>
<comment type="caution">
    <text evidence="11">The sequence shown here is derived from an EMBL/GenBank/DDBJ whole genome shotgun (WGS) entry which is preliminary data.</text>
</comment>
<evidence type="ECO:0000259" key="10">
    <source>
        <dbReference type="PROSITE" id="PS51779"/>
    </source>
</evidence>
<keyword evidence="12" id="KW-1185">Reference proteome</keyword>
<dbReference type="InterPro" id="IPR045335">
    <property type="entry name" value="FtsQ_C_sf"/>
</dbReference>
<dbReference type="InterPro" id="IPR013685">
    <property type="entry name" value="POTRA_FtsQ_type"/>
</dbReference>
<dbReference type="InterPro" id="IPR034746">
    <property type="entry name" value="POTRA"/>
</dbReference>
<dbReference type="Proteomes" id="UP000019184">
    <property type="component" value="Unassembled WGS sequence"/>
</dbReference>
<protein>
    <recommendedName>
        <fullName evidence="9">Cell division protein FtsQ</fullName>
    </recommendedName>
</protein>
<dbReference type="InterPro" id="IPR026579">
    <property type="entry name" value="FtsQ"/>
</dbReference>